<feature type="repeat" description="WD" evidence="1">
    <location>
        <begin position="762"/>
        <end position="794"/>
    </location>
</feature>
<feature type="compositionally biased region" description="Basic and acidic residues" evidence="2">
    <location>
        <begin position="276"/>
        <end position="291"/>
    </location>
</feature>
<feature type="compositionally biased region" description="Polar residues" evidence="2">
    <location>
        <begin position="360"/>
        <end position="378"/>
    </location>
</feature>
<gene>
    <name evidence="4" type="ORF">TBIB3V08_LOCUS10271</name>
</gene>
<dbReference type="AlphaFoldDB" id="A0A7R9F8S9"/>
<dbReference type="GO" id="GO:0016567">
    <property type="term" value="P:protein ubiquitination"/>
    <property type="evidence" value="ECO:0007669"/>
    <property type="project" value="InterPro"/>
</dbReference>
<dbReference type="GO" id="GO:0019005">
    <property type="term" value="C:SCF ubiquitin ligase complex"/>
    <property type="evidence" value="ECO:0007669"/>
    <property type="project" value="InterPro"/>
</dbReference>
<dbReference type="GO" id="GO:0080008">
    <property type="term" value="C:Cul4-RING E3 ubiquitin ligase complex"/>
    <property type="evidence" value="ECO:0007669"/>
    <property type="project" value="InterPro"/>
</dbReference>
<dbReference type="PANTHER" id="PTHR20995:SF17">
    <property type="entry name" value="F-BOX_WD REPEAT-CONTAINING PROTEIN 5"/>
    <property type="match status" value="1"/>
</dbReference>
<dbReference type="Gene3D" id="2.130.10.10">
    <property type="entry name" value="YVTN repeat-like/Quinoprotein amine dehydrogenase"/>
    <property type="match status" value="2"/>
</dbReference>
<dbReference type="PROSITE" id="PS50082">
    <property type="entry name" value="WD_REPEATS_2"/>
    <property type="match status" value="2"/>
</dbReference>
<dbReference type="InterPro" id="IPR042508">
    <property type="entry name" value="FBXW5"/>
</dbReference>
<feature type="compositionally biased region" description="Basic and acidic residues" evidence="2">
    <location>
        <begin position="301"/>
        <end position="313"/>
    </location>
</feature>
<reference evidence="4" key="1">
    <citation type="submission" date="2020-11" db="EMBL/GenBank/DDBJ databases">
        <authorList>
            <person name="Tran Van P."/>
        </authorList>
    </citation>
    <scope>NUCLEOTIDE SEQUENCE</scope>
</reference>
<dbReference type="InterPro" id="IPR015943">
    <property type="entry name" value="WD40/YVTN_repeat-like_dom_sf"/>
</dbReference>
<sequence>MTQLAHSPVIEAVSSWTYAPDSVLLHIFQFLSPKELLNAGLVCSSWCRLSYDQLLWKHLLYRNFSIDPSVGISPGHTSWVREYQRLVYHTPLIQTEVLRDHSHQVLHVSFAQCGSMFATCSKDGYILVWQAEFPSRIVYSHDMKSFSWKYTQYSQFNESDTLLLVSGVHFGTPHSTSGEIAVFGLQEGFPLQCRVMNKPYDIFGTWFSDEYLLSGDLHWLAHFVSTSIVWLNKASQETSSEHVPIMNLLYRFYNSNASSIRAVMVTNCLAPMPEFPDSRESSDKNWSRRPESAGQRGNPPSHRELNPGLRDKSPVFLPNLSRPQYFDPEGTLSNCHKFGESLDYASPIKYSAEYRQFETQQNATSDSEDITPTGTGYNSTGGGWNPRSIASTRTKLGGKPSGVIICKGGEPSGVRICKSGEPLGIRISKGGELSGVRICRGGEPSSVRICRSEEPLGVRICKGGEPSGVRICRGGEPSGVRICKGGEPLGVRICKGGEPLGLESARVGNLWALESAGVGNLRALESARVGNLRALKSAGVGNLWALKSAGVGNLWALEFSCKDDASENSSEASMELGLSEKYLIFTTGSKTYTPHQVGFKRVRGVTFPRKMSPGPTLSERLARRAAERENSQRPDPNWLVFEEVADRFDKVDHLIDLHGHIIGMGLSPDHRYLYVNTRPWPHGYTIENPLDPPPIAQEIDIHVIDLVTLKEVGTMLRSHKAYTPNNECFFIFLDVCHQYVASGAEDRHGYLWDRHYGACLTKFPHNDVVNAVAFNPRDSEMLVTTSDDFTVKVWRSRRRVLQLGLDPNNLTKGTELRRNSDASETSATSRPSQAQVKLCTKSTSSGASETSAPSQPAQTQVKLLHLVDQLRFNTASYYRLGGGQTERATKI</sequence>
<evidence type="ECO:0000259" key="3">
    <source>
        <dbReference type="PROSITE" id="PS50181"/>
    </source>
</evidence>
<dbReference type="PANTHER" id="PTHR20995">
    <property type="entry name" value="F-BOX/WD REPEAT-CONTAINING PROTEIN 5"/>
    <property type="match status" value="1"/>
</dbReference>
<dbReference type="InterPro" id="IPR001810">
    <property type="entry name" value="F-box_dom"/>
</dbReference>
<evidence type="ECO:0000256" key="1">
    <source>
        <dbReference type="PROSITE-ProRule" id="PRU00221"/>
    </source>
</evidence>
<dbReference type="Gene3D" id="1.20.1280.50">
    <property type="match status" value="1"/>
</dbReference>
<protein>
    <recommendedName>
        <fullName evidence="3">F-box domain-containing protein</fullName>
    </recommendedName>
</protein>
<evidence type="ECO:0000313" key="4">
    <source>
        <dbReference type="EMBL" id="CAD7447978.1"/>
    </source>
</evidence>
<dbReference type="SUPFAM" id="SSF81383">
    <property type="entry name" value="F-box domain"/>
    <property type="match status" value="1"/>
</dbReference>
<accession>A0A7R9F8S9</accession>
<proteinExistence type="predicted"/>
<feature type="domain" description="F-box" evidence="3">
    <location>
        <begin position="13"/>
        <end position="59"/>
    </location>
</feature>
<feature type="compositionally biased region" description="Polar residues" evidence="2">
    <location>
        <begin position="822"/>
        <end position="857"/>
    </location>
</feature>
<dbReference type="SUPFAM" id="SSF50978">
    <property type="entry name" value="WD40 repeat-like"/>
    <property type="match status" value="1"/>
</dbReference>
<name>A0A7R9F8S9_9NEOP</name>
<feature type="region of interest" description="Disordered" evidence="2">
    <location>
        <begin position="811"/>
        <end position="857"/>
    </location>
</feature>
<dbReference type="PROSITE" id="PS50181">
    <property type="entry name" value="FBOX"/>
    <property type="match status" value="1"/>
</dbReference>
<dbReference type="InterPro" id="IPR001680">
    <property type="entry name" value="WD40_rpt"/>
</dbReference>
<dbReference type="InterPro" id="IPR036322">
    <property type="entry name" value="WD40_repeat_dom_sf"/>
</dbReference>
<keyword evidence="1" id="KW-0853">WD repeat</keyword>
<feature type="repeat" description="WD" evidence="1">
    <location>
        <begin position="98"/>
        <end position="130"/>
    </location>
</feature>
<dbReference type="CDD" id="cd22132">
    <property type="entry name" value="F-box_FBXW5"/>
    <property type="match status" value="1"/>
</dbReference>
<dbReference type="Pfam" id="PF00400">
    <property type="entry name" value="WD40"/>
    <property type="match status" value="2"/>
</dbReference>
<feature type="region of interest" description="Disordered" evidence="2">
    <location>
        <begin position="274"/>
        <end position="313"/>
    </location>
</feature>
<feature type="region of interest" description="Disordered" evidence="2">
    <location>
        <begin position="611"/>
        <end position="632"/>
    </location>
</feature>
<organism evidence="4">
    <name type="scientific">Timema bartmani</name>
    <dbReference type="NCBI Taxonomy" id="61472"/>
    <lineage>
        <taxon>Eukaryota</taxon>
        <taxon>Metazoa</taxon>
        <taxon>Ecdysozoa</taxon>
        <taxon>Arthropoda</taxon>
        <taxon>Hexapoda</taxon>
        <taxon>Insecta</taxon>
        <taxon>Pterygota</taxon>
        <taxon>Neoptera</taxon>
        <taxon>Polyneoptera</taxon>
        <taxon>Phasmatodea</taxon>
        <taxon>Timematodea</taxon>
        <taxon>Timematoidea</taxon>
        <taxon>Timematidae</taxon>
        <taxon>Timema</taxon>
    </lineage>
</organism>
<dbReference type="PROSITE" id="PS50294">
    <property type="entry name" value="WD_REPEATS_REGION"/>
    <property type="match status" value="2"/>
</dbReference>
<feature type="region of interest" description="Disordered" evidence="2">
    <location>
        <begin position="360"/>
        <end position="386"/>
    </location>
</feature>
<dbReference type="InterPro" id="IPR036047">
    <property type="entry name" value="F-box-like_dom_sf"/>
</dbReference>
<dbReference type="EMBL" id="OD569451">
    <property type="protein sequence ID" value="CAD7447978.1"/>
    <property type="molecule type" value="Genomic_DNA"/>
</dbReference>
<feature type="compositionally biased region" description="Basic and acidic residues" evidence="2">
    <location>
        <begin position="620"/>
        <end position="632"/>
    </location>
</feature>
<dbReference type="SMART" id="SM00256">
    <property type="entry name" value="FBOX"/>
    <property type="match status" value="1"/>
</dbReference>
<evidence type="ECO:0000256" key="2">
    <source>
        <dbReference type="SAM" id="MobiDB-lite"/>
    </source>
</evidence>
<dbReference type="SMART" id="SM00320">
    <property type="entry name" value="WD40"/>
    <property type="match status" value="3"/>
</dbReference>
<dbReference type="Pfam" id="PF12937">
    <property type="entry name" value="F-box-like"/>
    <property type="match status" value="1"/>
</dbReference>